<keyword evidence="2" id="KW-0119">Carbohydrate metabolism</keyword>
<dbReference type="PANTHER" id="PTHR11468">
    <property type="entry name" value="GLYCOGEN PHOSPHORYLASE"/>
    <property type="match status" value="1"/>
</dbReference>
<dbReference type="Gene3D" id="3.40.50.2000">
    <property type="entry name" value="Glycogen Phosphorylase B"/>
    <property type="match status" value="2"/>
</dbReference>
<sequence length="746" mass="88276">MEKVNNFILKRIQNFLYSFYAKDVEDARINEIYDGLVKALLQDIGKNWSDSKKYYEGKELYILSFEYNPGKFLSSAIKSLNYDKEVDQCLSILGLSMDDLIAYEREASLGNSEIGFGSWYLAKELSKNKIKSISYALRYESGGMKQKIIDGSQFINSNEWLYKGNKWEHKKAFSYIIKMDNKQLKSVAYDMPIFNEENDYVNTLRLWKAESINKINYLNNTSGDLKNFYNDYIDNNSLTQFLYLDNSTYEGKLFRLKQEYFYSVSSVQDILRRYFKKEDDIRKIDQKIKIIISDIHPSLSILEFIRCLNVGYGLELDECVKLSKNIFNHIGFLLTPDSREYYDIEMIKLIDESMYDEIINLDKYCKDKFDLNIIENQQLRYDRVNYCFVGKYFYLSKTFVENYKIDYKKFSYINFGIDRDMYASSNNINLKNVLNNYRIDINNDVSLEKLNDLKNNSNLIDDLEEAKFKNKLDFIECFDLDKNKSLNPYSIFDMQLTMFHEAKRQLLNAINIASIYYILKENSNISISPTTYIFSGKANDGYYMAKEIIKFIFALKHMIDKDRLIKEKIKIIFIEDLNVEKLKLIYPACDVYSNLTLPIFDNQSFEMMHSIFNFSNAISSKGGVLSNFNKENKIYTFGKTYNELVRTQKTYSANDFYYKNDIIKITVDNLINEDYNNLPYNFKNIFDYIVSYNDSFLIFKDNKDLLDIRLKLGKDYLDKRKWINNEIANILWAKEFNLGKNLEILK</sequence>
<comment type="catalytic activity">
    <reaction evidence="2">
        <text>[(1-&gt;4)-alpha-D-glucosyl](n) + phosphate = [(1-&gt;4)-alpha-D-glucosyl](n-1) + alpha-D-glucose 1-phosphate</text>
        <dbReference type="Rhea" id="RHEA:41732"/>
        <dbReference type="Rhea" id="RHEA-COMP:9584"/>
        <dbReference type="Rhea" id="RHEA-COMP:9586"/>
        <dbReference type="ChEBI" id="CHEBI:15444"/>
        <dbReference type="ChEBI" id="CHEBI:43474"/>
        <dbReference type="ChEBI" id="CHEBI:58601"/>
        <dbReference type="EC" id="2.4.1.1"/>
    </reaction>
</comment>
<evidence type="ECO:0000313" key="4">
    <source>
        <dbReference type="Proteomes" id="UP000235658"/>
    </source>
</evidence>
<dbReference type="PANTHER" id="PTHR11468:SF3">
    <property type="entry name" value="GLYCOGEN PHOSPHORYLASE, LIVER FORM"/>
    <property type="match status" value="1"/>
</dbReference>
<dbReference type="GO" id="GO:0008184">
    <property type="term" value="F:glycogen phosphorylase activity"/>
    <property type="evidence" value="ECO:0007669"/>
    <property type="project" value="InterPro"/>
</dbReference>
<organism evidence="3 4">
    <name type="scientific">Anaerococcus hydrogenalis</name>
    <dbReference type="NCBI Taxonomy" id="33029"/>
    <lineage>
        <taxon>Bacteria</taxon>
        <taxon>Bacillati</taxon>
        <taxon>Bacillota</taxon>
        <taxon>Tissierellia</taxon>
        <taxon>Tissierellales</taxon>
        <taxon>Peptoniphilaceae</taxon>
        <taxon>Anaerococcus</taxon>
    </lineage>
</organism>
<dbReference type="EC" id="2.4.1.1" evidence="2"/>
<dbReference type="SUPFAM" id="SSF53756">
    <property type="entry name" value="UDP-Glycosyltransferase/glycogen phosphorylase"/>
    <property type="match status" value="1"/>
</dbReference>
<comment type="similarity">
    <text evidence="1 2">Belongs to the glycogen phosphorylase family.</text>
</comment>
<dbReference type="GeneID" id="84577933"/>
<evidence type="ECO:0000256" key="2">
    <source>
        <dbReference type="RuleBase" id="RU000587"/>
    </source>
</evidence>
<dbReference type="Pfam" id="PF00343">
    <property type="entry name" value="Phosphorylase"/>
    <property type="match status" value="2"/>
</dbReference>
<evidence type="ECO:0000256" key="1">
    <source>
        <dbReference type="ARBA" id="ARBA00006047"/>
    </source>
</evidence>
<accession>A0A2N6UL44</accession>
<comment type="function">
    <text evidence="2">Allosteric enzyme that catalyzes the rate-limiting step in glycogen catabolism, the phosphorolytic cleavage of glycogen to produce glucose-1-phosphate, and plays a central role in maintaining cellular and organismal glucose homeostasis.</text>
</comment>
<name>A0A2N6UL44_9FIRM</name>
<comment type="cofactor">
    <cofactor evidence="2">
        <name>pyridoxal 5'-phosphate</name>
        <dbReference type="ChEBI" id="CHEBI:597326"/>
    </cofactor>
</comment>
<proteinExistence type="inferred from homology"/>
<comment type="caution">
    <text evidence="3">The sequence shown here is derived from an EMBL/GenBank/DDBJ whole genome shotgun (WGS) entry which is preliminary data.</text>
</comment>
<keyword evidence="2" id="KW-0663">Pyridoxal phosphate</keyword>
<dbReference type="AlphaFoldDB" id="A0A2N6UL44"/>
<evidence type="ECO:0000313" key="3">
    <source>
        <dbReference type="EMBL" id="PMC82509.1"/>
    </source>
</evidence>
<dbReference type="GO" id="GO:0005737">
    <property type="term" value="C:cytoplasm"/>
    <property type="evidence" value="ECO:0007669"/>
    <property type="project" value="TreeGrafter"/>
</dbReference>
<protein>
    <recommendedName>
        <fullName evidence="2">Alpha-1,4 glucan phosphorylase</fullName>
        <ecNumber evidence="2">2.4.1.1</ecNumber>
    </recommendedName>
</protein>
<dbReference type="Proteomes" id="UP000235658">
    <property type="component" value="Unassembled WGS sequence"/>
</dbReference>
<keyword evidence="2" id="KW-0328">Glycosyltransferase</keyword>
<dbReference type="PIRSF" id="PIRSF000460">
    <property type="entry name" value="Pprylas_GlgP"/>
    <property type="match status" value="1"/>
</dbReference>
<gene>
    <name evidence="3" type="ORF">CJ192_01915</name>
</gene>
<keyword evidence="2" id="KW-0808">Transferase</keyword>
<dbReference type="RefSeq" id="WP_102197562.1">
    <property type="nucleotide sequence ID" value="NZ_PNHP01000001.1"/>
</dbReference>
<dbReference type="EMBL" id="PNHP01000001">
    <property type="protein sequence ID" value="PMC82509.1"/>
    <property type="molecule type" value="Genomic_DNA"/>
</dbReference>
<dbReference type="InterPro" id="IPR000811">
    <property type="entry name" value="Glyco_trans_35"/>
</dbReference>
<dbReference type="GO" id="GO:0030170">
    <property type="term" value="F:pyridoxal phosphate binding"/>
    <property type="evidence" value="ECO:0007669"/>
    <property type="project" value="TreeGrafter"/>
</dbReference>
<dbReference type="GO" id="GO:0005980">
    <property type="term" value="P:glycogen catabolic process"/>
    <property type="evidence" value="ECO:0007669"/>
    <property type="project" value="TreeGrafter"/>
</dbReference>
<reference evidence="3 4" key="1">
    <citation type="submission" date="2017-09" db="EMBL/GenBank/DDBJ databases">
        <title>Bacterial strain isolated from the female urinary microbiota.</title>
        <authorList>
            <person name="Thomas-White K."/>
            <person name="Kumar N."/>
            <person name="Forster S."/>
            <person name="Putonti C."/>
            <person name="Lawley T."/>
            <person name="Wolfe A.J."/>
        </authorList>
    </citation>
    <scope>NUCLEOTIDE SEQUENCE [LARGE SCALE GENOMIC DNA]</scope>
    <source>
        <strain evidence="3 4">UMB0204</strain>
    </source>
</reference>